<dbReference type="AlphaFoldDB" id="A0A448K9I0"/>
<evidence type="ECO:0000256" key="3">
    <source>
        <dbReference type="SAM" id="MobiDB-lite"/>
    </source>
</evidence>
<evidence type="ECO:0000256" key="2">
    <source>
        <dbReference type="SAM" id="Coils"/>
    </source>
</evidence>
<dbReference type="InterPro" id="IPR047057">
    <property type="entry name" value="MerR_fam"/>
</dbReference>
<dbReference type="Proteomes" id="UP000276899">
    <property type="component" value="Chromosome"/>
</dbReference>
<dbReference type="SUPFAM" id="SSF46955">
    <property type="entry name" value="Putative DNA-binding domain"/>
    <property type="match status" value="1"/>
</dbReference>
<dbReference type="RefSeq" id="WP_034515518.1">
    <property type="nucleotide sequence ID" value="NZ_LR134363.1"/>
</dbReference>
<dbReference type="GO" id="GO:0003677">
    <property type="term" value="F:DNA binding"/>
    <property type="evidence" value="ECO:0007669"/>
    <property type="project" value="UniProtKB-KW"/>
</dbReference>
<dbReference type="PRINTS" id="PR00040">
    <property type="entry name" value="HTHMERR"/>
</dbReference>
<evidence type="ECO:0000313" key="5">
    <source>
        <dbReference type="EMBL" id="VEG73623.1"/>
    </source>
</evidence>
<feature type="compositionally biased region" description="Low complexity" evidence="3">
    <location>
        <begin position="128"/>
        <end position="143"/>
    </location>
</feature>
<dbReference type="EMBL" id="LR134363">
    <property type="protein sequence ID" value="VEG73623.1"/>
    <property type="molecule type" value="Genomic_DNA"/>
</dbReference>
<name>A0A448K9I0_9ACTO</name>
<feature type="domain" description="HTH merR-type" evidence="4">
    <location>
        <begin position="23"/>
        <end position="91"/>
    </location>
</feature>
<dbReference type="PANTHER" id="PTHR30204:SF58">
    <property type="entry name" value="HTH-TYPE TRANSCRIPTIONAL REGULATOR YFMP"/>
    <property type="match status" value="1"/>
</dbReference>
<dbReference type="Pfam" id="PF13411">
    <property type="entry name" value="MerR_1"/>
    <property type="match status" value="1"/>
</dbReference>
<evidence type="ECO:0000313" key="6">
    <source>
        <dbReference type="Proteomes" id="UP000276899"/>
    </source>
</evidence>
<dbReference type="STRING" id="1278298.GCA_000428685_01006"/>
<feature type="region of interest" description="Disordered" evidence="3">
    <location>
        <begin position="127"/>
        <end position="169"/>
    </location>
</feature>
<dbReference type="InterPro" id="IPR009061">
    <property type="entry name" value="DNA-bd_dom_put_sf"/>
</dbReference>
<evidence type="ECO:0000256" key="1">
    <source>
        <dbReference type="ARBA" id="ARBA00023125"/>
    </source>
</evidence>
<evidence type="ECO:0000259" key="4">
    <source>
        <dbReference type="PROSITE" id="PS50937"/>
    </source>
</evidence>
<sequence>MSPRRRAGQGLGFLAEDAGERAVYVVSVAAELAGMHPQTLRQYDRLGLVSPARTRSRGRRYSHRDVERLRRIQALSQEGVNLEGIRRIIELEKRVEELQAANAELRAREAAVQRIFAAAADGEVQVMARSPRTGRGSRTGRTARGSDDDERTAETRPSRALIVRPPRGG</sequence>
<dbReference type="Gene3D" id="1.10.1660.10">
    <property type="match status" value="1"/>
</dbReference>
<accession>A0A448K9I0</accession>
<protein>
    <submittedName>
        <fullName evidence="5">HTH-type transcriptional regulator glnR</fullName>
    </submittedName>
</protein>
<keyword evidence="2" id="KW-0175">Coiled coil</keyword>
<feature type="coiled-coil region" evidence="2">
    <location>
        <begin position="81"/>
        <end position="115"/>
    </location>
</feature>
<dbReference type="InterPro" id="IPR000551">
    <property type="entry name" value="MerR-type_HTH_dom"/>
</dbReference>
<gene>
    <name evidence="5" type="primary">glnR</name>
    <name evidence="5" type="ORF">NCTC11923_00232</name>
</gene>
<reference evidence="5 6" key="1">
    <citation type="submission" date="2018-12" db="EMBL/GenBank/DDBJ databases">
        <authorList>
            <consortium name="Pathogen Informatics"/>
        </authorList>
    </citation>
    <scope>NUCLEOTIDE SEQUENCE [LARGE SCALE GENOMIC DNA]</scope>
    <source>
        <strain evidence="5 6">NCTC11923</strain>
    </source>
</reference>
<dbReference type="KEGG" id="asla:NCTC11923_00232"/>
<dbReference type="SMART" id="SM00422">
    <property type="entry name" value="HTH_MERR"/>
    <property type="match status" value="1"/>
</dbReference>
<keyword evidence="1" id="KW-0238">DNA-binding</keyword>
<dbReference type="PANTHER" id="PTHR30204">
    <property type="entry name" value="REDOX-CYCLING DRUG-SENSING TRANSCRIPTIONAL ACTIVATOR SOXR"/>
    <property type="match status" value="1"/>
</dbReference>
<dbReference type="NCBIfam" id="NF047375">
    <property type="entry name" value="HeatShock_HspR"/>
    <property type="match status" value="1"/>
</dbReference>
<dbReference type="GO" id="GO:0003700">
    <property type="term" value="F:DNA-binding transcription factor activity"/>
    <property type="evidence" value="ECO:0007669"/>
    <property type="project" value="InterPro"/>
</dbReference>
<dbReference type="PROSITE" id="PS50937">
    <property type="entry name" value="HTH_MERR_2"/>
    <property type="match status" value="1"/>
</dbReference>
<keyword evidence="6" id="KW-1185">Reference proteome</keyword>
<dbReference type="CDD" id="cd04766">
    <property type="entry name" value="HTH_HspR"/>
    <property type="match status" value="1"/>
</dbReference>
<organism evidence="5 6">
    <name type="scientific">Actinomyces slackii</name>
    <dbReference type="NCBI Taxonomy" id="52774"/>
    <lineage>
        <taxon>Bacteria</taxon>
        <taxon>Bacillati</taxon>
        <taxon>Actinomycetota</taxon>
        <taxon>Actinomycetes</taxon>
        <taxon>Actinomycetales</taxon>
        <taxon>Actinomycetaceae</taxon>
        <taxon>Actinomyces</taxon>
    </lineage>
</organism>
<proteinExistence type="predicted"/>